<dbReference type="Proteomes" id="UP000198859">
    <property type="component" value="Chromosome I"/>
</dbReference>
<protein>
    <submittedName>
        <fullName evidence="2">Uncharacterized protein</fullName>
    </submittedName>
</protein>
<keyword evidence="3" id="KW-1185">Reference proteome</keyword>
<dbReference type="STRING" id="642780.SAMN04488570_1299"/>
<sequence length="137" mass="15298">MFSPPARQPRHRPQGSAGVAPPGWPHEVRPPGVPDWEATATSWLLDLCPPEYRSYPAVRRHVVVLARFAVLHVEACQDAVNRGLSQARGELREVADPDVVEAAVQTWQQESARLIGLRREVGLVEEALRGRRFVARL</sequence>
<evidence type="ECO:0000313" key="2">
    <source>
        <dbReference type="EMBL" id="SDS17489.1"/>
    </source>
</evidence>
<feature type="region of interest" description="Disordered" evidence="1">
    <location>
        <begin position="1"/>
        <end position="32"/>
    </location>
</feature>
<dbReference type="EMBL" id="LT629757">
    <property type="protein sequence ID" value="SDS17489.1"/>
    <property type="molecule type" value="Genomic_DNA"/>
</dbReference>
<evidence type="ECO:0000256" key="1">
    <source>
        <dbReference type="SAM" id="MobiDB-lite"/>
    </source>
</evidence>
<dbReference type="AlphaFoldDB" id="A0A1H1Q3C4"/>
<name>A0A1H1Q3C4_9ACTN</name>
<evidence type="ECO:0000313" key="3">
    <source>
        <dbReference type="Proteomes" id="UP000198859"/>
    </source>
</evidence>
<dbReference type="RefSeq" id="WP_157682756.1">
    <property type="nucleotide sequence ID" value="NZ_LT629757.1"/>
</dbReference>
<dbReference type="OrthoDB" id="4244911at2"/>
<proteinExistence type="predicted"/>
<gene>
    <name evidence="2" type="ORF">SAMN04488570_1299</name>
</gene>
<reference evidence="3" key="1">
    <citation type="submission" date="2016-10" db="EMBL/GenBank/DDBJ databases">
        <authorList>
            <person name="Varghese N."/>
            <person name="Submissions S."/>
        </authorList>
    </citation>
    <scope>NUCLEOTIDE SEQUENCE [LARGE SCALE GENOMIC DNA]</scope>
    <source>
        <strain evidence="3">DSM 22127</strain>
    </source>
</reference>
<accession>A0A1H1Q3C4</accession>
<organism evidence="2 3">
    <name type="scientific">Nocardioides scoriae</name>
    <dbReference type="NCBI Taxonomy" id="642780"/>
    <lineage>
        <taxon>Bacteria</taxon>
        <taxon>Bacillati</taxon>
        <taxon>Actinomycetota</taxon>
        <taxon>Actinomycetes</taxon>
        <taxon>Propionibacteriales</taxon>
        <taxon>Nocardioidaceae</taxon>
        <taxon>Nocardioides</taxon>
    </lineage>
</organism>